<keyword evidence="8" id="KW-1133">Transmembrane helix</keyword>
<evidence type="ECO:0000256" key="13">
    <source>
        <dbReference type="SAM" id="MobiDB-lite"/>
    </source>
</evidence>
<accession>A0A6A6GZ34</accession>
<protein>
    <submittedName>
        <fullName evidence="16">P-loop containing nucleoside triphosphate hydrolase protein</fullName>
    </submittedName>
</protein>
<keyword evidence="10" id="KW-0472">Membrane</keyword>
<keyword evidence="4 12" id="KW-0547">Nucleotide-binding</keyword>
<dbReference type="InterPro" id="IPR003960">
    <property type="entry name" value="ATPase_AAA_CS"/>
</dbReference>
<organism evidence="16 17">
    <name type="scientific">Viridothelium virens</name>
    <name type="common">Speckled blister lichen</name>
    <name type="synonym">Trypethelium virens</name>
    <dbReference type="NCBI Taxonomy" id="1048519"/>
    <lineage>
        <taxon>Eukaryota</taxon>
        <taxon>Fungi</taxon>
        <taxon>Dikarya</taxon>
        <taxon>Ascomycota</taxon>
        <taxon>Pezizomycotina</taxon>
        <taxon>Dothideomycetes</taxon>
        <taxon>Dothideomycetes incertae sedis</taxon>
        <taxon>Trypetheliales</taxon>
        <taxon>Trypetheliaceae</taxon>
        <taxon>Viridothelium</taxon>
    </lineage>
</organism>
<dbReference type="EMBL" id="ML991834">
    <property type="protein sequence ID" value="KAF2230867.1"/>
    <property type="molecule type" value="Genomic_DNA"/>
</dbReference>
<evidence type="ECO:0000313" key="16">
    <source>
        <dbReference type="EMBL" id="KAF2230867.1"/>
    </source>
</evidence>
<evidence type="ECO:0000256" key="3">
    <source>
        <dbReference type="ARBA" id="ARBA00022692"/>
    </source>
</evidence>
<evidence type="ECO:0000256" key="9">
    <source>
        <dbReference type="ARBA" id="ARBA00023128"/>
    </source>
</evidence>
<comment type="catalytic activity">
    <reaction evidence="11">
        <text>ATP + H2O = ADP + phosphate + H(+)</text>
        <dbReference type="Rhea" id="RHEA:13065"/>
        <dbReference type="ChEBI" id="CHEBI:15377"/>
        <dbReference type="ChEBI" id="CHEBI:15378"/>
        <dbReference type="ChEBI" id="CHEBI:30616"/>
        <dbReference type="ChEBI" id="CHEBI:43474"/>
        <dbReference type="ChEBI" id="CHEBI:456216"/>
    </reaction>
    <physiologicalReaction direction="left-to-right" evidence="11">
        <dbReference type="Rhea" id="RHEA:13066"/>
    </physiologicalReaction>
</comment>
<dbReference type="Pfam" id="PF00004">
    <property type="entry name" value="AAA"/>
    <property type="match status" value="2"/>
</dbReference>
<keyword evidence="3" id="KW-0812">Transmembrane</keyword>
<feature type="region of interest" description="Disordered" evidence="13">
    <location>
        <begin position="372"/>
        <end position="407"/>
    </location>
</feature>
<evidence type="ECO:0000259" key="14">
    <source>
        <dbReference type="SMART" id="SM00382"/>
    </source>
</evidence>
<evidence type="ECO:0000256" key="1">
    <source>
        <dbReference type="ARBA" id="ARBA00004434"/>
    </source>
</evidence>
<dbReference type="SMART" id="SM00382">
    <property type="entry name" value="AAA"/>
    <property type="match status" value="1"/>
</dbReference>
<dbReference type="AlphaFoldDB" id="A0A6A6GZ34"/>
<keyword evidence="17" id="KW-1185">Reference proteome</keyword>
<dbReference type="InterPro" id="IPR014851">
    <property type="entry name" value="BCS1_N"/>
</dbReference>
<evidence type="ECO:0000313" key="17">
    <source>
        <dbReference type="Proteomes" id="UP000800092"/>
    </source>
</evidence>
<evidence type="ECO:0000256" key="4">
    <source>
        <dbReference type="ARBA" id="ARBA00022741"/>
    </source>
</evidence>
<dbReference type="InterPro" id="IPR003593">
    <property type="entry name" value="AAA+_ATPase"/>
</dbReference>
<evidence type="ECO:0000256" key="12">
    <source>
        <dbReference type="RuleBase" id="RU003651"/>
    </source>
</evidence>
<dbReference type="GO" id="GO:0005743">
    <property type="term" value="C:mitochondrial inner membrane"/>
    <property type="evidence" value="ECO:0007669"/>
    <property type="project" value="UniProtKB-SubCell"/>
</dbReference>
<evidence type="ECO:0000256" key="6">
    <source>
        <dbReference type="ARBA" id="ARBA00022801"/>
    </source>
</evidence>
<dbReference type="Pfam" id="PF08740">
    <property type="entry name" value="BCS1_N"/>
    <property type="match status" value="1"/>
</dbReference>
<comment type="subcellular location">
    <subcellularLocation>
        <location evidence="1">Mitochondrion inner membrane</location>
        <topology evidence="1">Single-pass membrane protein</topology>
    </subcellularLocation>
</comment>
<feature type="domain" description="AAA+ ATPase" evidence="14">
    <location>
        <begin position="296"/>
        <end position="496"/>
    </location>
</feature>
<evidence type="ECO:0000259" key="15">
    <source>
        <dbReference type="SMART" id="SM01024"/>
    </source>
</evidence>
<evidence type="ECO:0000256" key="7">
    <source>
        <dbReference type="ARBA" id="ARBA00022840"/>
    </source>
</evidence>
<dbReference type="InterPro" id="IPR057495">
    <property type="entry name" value="AAA_lid_BCS1"/>
</dbReference>
<keyword evidence="5" id="KW-0999">Mitochondrion inner membrane</keyword>
<name>A0A6A6GZ34_VIRVR</name>
<dbReference type="GO" id="GO:0016887">
    <property type="term" value="F:ATP hydrolysis activity"/>
    <property type="evidence" value="ECO:0007669"/>
    <property type="project" value="InterPro"/>
</dbReference>
<evidence type="ECO:0000256" key="11">
    <source>
        <dbReference type="ARBA" id="ARBA00048778"/>
    </source>
</evidence>
<feature type="region of interest" description="Disordered" evidence="13">
    <location>
        <begin position="515"/>
        <end position="540"/>
    </location>
</feature>
<feature type="domain" description="BCS1 N-terminal" evidence="15">
    <location>
        <begin position="59"/>
        <end position="263"/>
    </location>
</feature>
<evidence type="ECO:0000256" key="8">
    <source>
        <dbReference type="ARBA" id="ARBA00022989"/>
    </source>
</evidence>
<evidence type="ECO:0000256" key="2">
    <source>
        <dbReference type="ARBA" id="ARBA00007448"/>
    </source>
</evidence>
<dbReference type="PANTHER" id="PTHR23070">
    <property type="entry name" value="BCS1 AAA-TYPE ATPASE"/>
    <property type="match status" value="1"/>
</dbReference>
<gene>
    <name evidence="16" type="ORF">EV356DRAFT_507978</name>
</gene>
<dbReference type="Gene3D" id="3.40.50.300">
    <property type="entry name" value="P-loop containing nucleotide triphosphate hydrolases"/>
    <property type="match status" value="1"/>
</dbReference>
<dbReference type="InterPro" id="IPR003959">
    <property type="entry name" value="ATPase_AAA_core"/>
</dbReference>
<evidence type="ECO:0000256" key="10">
    <source>
        <dbReference type="ARBA" id="ARBA00023136"/>
    </source>
</evidence>
<dbReference type="PROSITE" id="PS00674">
    <property type="entry name" value="AAA"/>
    <property type="match status" value="1"/>
</dbReference>
<keyword evidence="9" id="KW-0496">Mitochondrion</keyword>
<dbReference type="SUPFAM" id="SSF52540">
    <property type="entry name" value="P-loop containing nucleoside triphosphate hydrolases"/>
    <property type="match status" value="1"/>
</dbReference>
<dbReference type="OrthoDB" id="10251412at2759"/>
<evidence type="ECO:0000256" key="5">
    <source>
        <dbReference type="ARBA" id="ARBA00022792"/>
    </source>
</evidence>
<proteinExistence type="inferred from homology"/>
<dbReference type="Pfam" id="PF25426">
    <property type="entry name" value="AAA_lid_BCS1"/>
    <property type="match status" value="1"/>
</dbReference>
<keyword evidence="7 12" id="KW-0067">ATP-binding</keyword>
<dbReference type="SMART" id="SM01024">
    <property type="entry name" value="BCS1_N"/>
    <property type="match status" value="1"/>
</dbReference>
<keyword evidence="6 16" id="KW-0378">Hydrolase</keyword>
<dbReference type="Proteomes" id="UP000800092">
    <property type="component" value="Unassembled WGS sequence"/>
</dbReference>
<dbReference type="InterPro" id="IPR027417">
    <property type="entry name" value="P-loop_NTPase"/>
</dbReference>
<dbReference type="InterPro" id="IPR050747">
    <property type="entry name" value="Mitochondrial_chaperone_BCS1"/>
</dbReference>
<sequence>MDFRHLRSATRNVYDVTNATEPLDLQNLPASILEAIFPGYAIISRFLLQVLGFDISNLVSIAIPAFAIVTASRYLWRWAGAFLAKAFMASVFVNEDDDLHETCMEWIAAQRMSQRAKSVKAVTQRSNSWEEANLDEDVVNMAMGPGGLFNFGKWAANVPPRYEPYYGMHYFRYNGRLFFFDRSRHSNATISGSNIRANEEELLEIKCLGRSTKPARQLLEHIKTWSLEKESAMTVIRRPALREMRRHGWAKASSRPSRPMSTVVLDSGQKDAIIADINEYLHPLAPRWYASRGIPYRRGYLFHGPPGTGKTSLSFALAGVFGLEIYVISLLEPTLTEADLNLLFNNLPRRCIVLLEDVDTAGLVRNKTEALLEEEAAPTHQKKSTTDENGNPLPNGVPDPSATEEAPNNASITAMTDLTRALRASSQRQRQSGPVLGFNDPLKQGISLSGLLNVIDGVASHEGRVLVMTSNFPEKLDPALVRPGRVDMKVEFGHAGREQARELFERMFDGADEYAVGGASRPGSPKSPTGGFPRGEGDHNEGMAVEAELAKEELRGLARRFSEQVPDKRFTPAEIQGFLLTRRKDPVKAVEEVEGWVNQLMPSKE</sequence>
<reference evidence="16" key="1">
    <citation type="journal article" date="2020" name="Stud. Mycol.">
        <title>101 Dothideomycetes genomes: a test case for predicting lifestyles and emergence of pathogens.</title>
        <authorList>
            <person name="Haridas S."/>
            <person name="Albert R."/>
            <person name="Binder M."/>
            <person name="Bloem J."/>
            <person name="Labutti K."/>
            <person name="Salamov A."/>
            <person name="Andreopoulos B."/>
            <person name="Baker S."/>
            <person name="Barry K."/>
            <person name="Bills G."/>
            <person name="Bluhm B."/>
            <person name="Cannon C."/>
            <person name="Castanera R."/>
            <person name="Culley D."/>
            <person name="Daum C."/>
            <person name="Ezra D."/>
            <person name="Gonzalez J."/>
            <person name="Henrissat B."/>
            <person name="Kuo A."/>
            <person name="Liang C."/>
            <person name="Lipzen A."/>
            <person name="Lutzoni F."/>
            <person name="Magnuson J."/>
            <person name="Mondo S."/>
            <person name="Nolan M."/>
            <person name="Ohm R."/>
            <person name="Pangilinan J."/>
            <person name="Park H.-J."/>
            <person name="Ramirez L."/>
            <person name="Alfaro M."/>
            <person name="Sun H."/>
            <person name="Tritt A."/>
            <person name="Yoshinaga Y."/>
            <person name="Zwiers L.-H."/>
            <person name="Turgeon B."/>
            <person name="Goodwin S."/>
            <person name="Spatafora J."/>
            <person name="Crous P."/>
            <person name="Grigoriev I."/>
        </authorList>
    </citation>
    <scope>NUCLEOTIDE SEQUENCE</scope>
    <source>
        <strain evidence="16">Tuck. ex Michener</strain>
    </source>
</reference>
<comment type="similarity">
    <text evidence="2">Belongs to the AAA ATPase family. BCS1 subfamily.</text>
</comment>
<dbReference type="GO" id="GO:0005524">
    <property type="term" value="F:ATP binding"/>
    <property type="evidence" value="ECO:0007669"/>
    <property type="project" value="UniProtKB-KW"/>
</dbReference>